<dbReference type="Pfam" id="PF09918">
    <property type="entry name" value="DUF2148"/>
    <property type="match status" value="1"/>
</dbReference>
<name>A0ABU3NW12_9FIRM</name>
<dbReference type="InterPro" id="IPR019224">
    <property type="entry name" value="DUF2148"/>
</dbReference>
<accession>A0ABU3NW12</accession>
<evidence type="ECO:0000313" key="2">
    <source>
        <dbReference type="EMBL" id="MDT8900983.1"/>
    </source>
</evidence>
<reference evidence="2 3" key="1">
    <citation type="submission" date="2023-07" db="EMBL/GenBank/DDBJ databases">
        <title>The novel representative of Negativicutes class, Anaeroselena agilis gen. nov. sp. nov.</title>
        <authorList>
            <person name="Prokofeva M.I."/>
            <person name="Elcheninov A.G."/>
            <person name="Klyukina A."/>
            <person name="Kublanov I.V."/>
            <person name="Frolov E.N."/>
            <person name="Podosokorskaya O.A."/>
        </authorList>
    </citation>
    <scope>NUCLEOTIDE SEQUENCE [LARGE SCALE GENOMIC DNA]</scope>
    <source>
        <strain evidence="2 3">4137-cl</strain>
    </source>
</reference>
<feature type="domain" description="DUF2148" evidence="1">
    <location>
        <begin position="109"/>
        <end position="175"/>
    </location>
</feature>
<evidence type="ECO:0000259" key="1">
    <source>
        <dbReference type="Pfam" id="PF09918"/>
    </source>
</evidence>
<organism evidence="2 3">
    <name type="scientific">Anaeroselena agilis</name>
    <dbReference type="NCBI Taxonomy" id="3063788"/>
    <lineage>
        <taxon>Bacteria</taxon>
        <taxon>Bacillati</taxon>
        <taxon>Bacillota</taxon>
        <taxon>Negativicutes</taxon>
        <taxon>Acetonemataceae</taxon>
        <taxon>Anaeroselena</taxon>
    </lineage>
</organism>
<proteinExistence type="predicted"/>
<keyword evidence="3" id="KW-1185">Reference proteome</keyword>
<comment type="caution">
    <text evidence="2">The sequence shown here is derived from an EMBL/GenBank/DDBJ whole genome shotgun (WGS) entry which is preliminary data.</text>
</comment>
<sequence>MITRSQEIEERAGELIADLMCVAARTAPKAKGVDNLVVMMVKAREKDQLAEEMRKIAKSSGAQFFERDAGCLDKAVAVILLGQKAKPLGVAPCGYCGYGNCAGCAQHDGLCAISIGDLGIAIGSAVSIAALHHIDNRVMFSAGKAALNLGLFPEDVTIAYGIPLSISGKSPFFDR</sequence>
<dbReference type="PANTHER" id="PTHR40101:SF1">
    <property type="entry name" value="4FE-4S DOMAIN-CONTAINING PROTEIN"/>
    <property type="match status" value="1"/>
</dbReference>
<evidence type="ECO:0000313" key="3">
    <source>
        <dbReference type="Proteomes" id="UP001254848"/>
    </source>
</evidence>
<protein>
    <submittedName>
        <fullName evidence="2">DUF2148 domain-containing protein</fullName>
    </submittedName>
</protein>
<gene>
    <name evidence="2" type="ORF">Q4T40_07025</name>
</gene>
<dbReference type="Proteomes" id="UP001254848">
    <property type="component" value="Unassembled WGS sequence"/>
</dbReference>
<dbReference type="RefSeq" id="WP_413779512.1">
    <property type="nucleotide sequence ID" value="NZ_JAUOZS010000001.1"/>
</dbReference>
<dbReference type="PANTHER" id="PTHR40101">
    <property type="entry name" value="CONSERVED PROTEIN"/>
    <property type="match status" value="1"/>
</dbReference>
<dbReference type="EMBL" id="JAUOZS010000001">
    <property type="protein sequence ID" value="MDT8900983.1"/>
    <property type="molecule type" value="Genomic_DNA"/>
</dbReference>